<evidence type="ECO:0000259" key="1">
    <source>
        <dbReference type="PROSITE" id="PS51857"/>
    </source>
</evidence>
<organism evidence="2 3">
    <name type="scientific">Sneathiella chinensis</name>
    <dbReference type="NCBI Taxonomy" id="349750"/>
    <lineage>
        <taxon>Bacteria</taxon>
        <taxon>Pseudomonadati</taxon>
        <taxon>Pseudomonadota</taxon>
        <taxon>Alphaproteobacteria</taxon>
        <taxon>Sneathiellales</taxon>
        <taxon>Sneathiellaceae</taxon>
        <taxon>Sneathiella</taxon>
    </lineage>
</organism>
<dbReference type="Proteomes" id="UP001161409">
    <property type="component" value="Unassembled WGS sequence"/>
</dbReference>
<protein>
    <submittedName>
        <fullName evidence="2">Cold-shock protein</fullName>
    </submittedName>
</protein>
<dbReference type="InterPro" id="IPR012340">
    <property type="entry name" value="NA-bd_OB-fold"/>
</dbReference>
<dbReference type="InterPro" id="IPR050181">
    <property type="entry name" value="Cold_shock_domain"/>
</dbReference>
<dbReference type="Pfam" id="PF00313">
    <property type="entry name" value="CSD"/>
    <property type="match status" value="2"/>
</dbReference>
<dbReference type="InterPro" id="IPR002059">
    <property type="entry name" value="CSP_DNA-bd"/>
</dbReference>
<dbReference type="SMART" id="SM00357">
    <property type="entry name" value="CSP"/>
    <property type="match status" value="2"/>
</dbReference>
<feature type="domain" description="CSD" evidence="1">
    <location>
        <begin position="97"/>
        <end position="162"/>
    </location>
</feature>
<dbReference type="SUPFAM" id="SSF50249">
    <property type="entry name" value="Nucleic acid-binding proteins"/>
    <property type="match status" value="2"/>
</dbReference>
<reference evidence="2" key="2">
    <citation type="submission" date="2023-01" db="EMBL/GenBank/DDBJ databases">
        <title>Draft genome sequence of Sneathiella chinensis strain NBRC 103408.</title>
        <authorList>
            <person name="Sun Q."/>
            <person name="Mori K."/>
        </authorList>
    </citation>
    <scope>NUCLEOTIDE SEQUENCE</scope>
    <source>
        <strain evidence="2">NBRC 103408</strain>
    </source>
</reference>
<reference evidence="2" key="1">
    <citation type="journal article" date="2014" name="Int. J. Syst. Evol. Microbiol.">
        <title>Complete genome of a new Firmicutes species belonging to the dominant human colonic microbiota ('Ruminococcus bicirculans') reveals two chromosomes and a selective capacity to utilize plant glucans.</title>
        <authorList>
            <consortium name="NISC Comparative Sequencing Program"/>
            <person name="Wegmann U."/>
            <person name="Louis P."/>
            <person name="Goesmann A."/>
            <person name="Henrissat B."/>
            <person name="Duncan S.H."/>
            <person name="Flint H.J."/>
        </authorList>
    </citation>
    <scope>NUCLEOTIDE SEQUENCE</scope>
    <source>
        <strain evidence="2">NBRC 103408</strain>
    </source>
</reference>
<dbReference type="PANTHER" id="PTHR11544">
    <property type="entry name" value="COLD SHOCK DOMAIN CONTAINING PROTEINS"/>
    <property type="match status" value="1"/>
</dbReference>
<evidence type="ECO:0000313" key="2">
    <source>
        <dbReference type="EMBL" id="GLQ07909.1"/>
    </source>
</evidence>
<dbReference type="CDD" id="cd04458">
    <property type="entry name" value="CSP_CDS"/>
    <property type="match status" value="2"/>
</dbReference>
<sequence length="163" mass="17715">MQNDSTDQLSEEIRDRIECKVKWFNTAKGFGFVEPLDGSGDAFVHISVLQSKGLQGLPEGAPIVCDLSRGERGQQVQRILNLGPAPALQLKDGEGSLIEGTVKFFNSEKGFGFVTPDDASRDIFVHMKALEKSGLGMLEATQRVRLNVKDGEKGPLAEGVELL</sequence>
<dbReference type="Gene3D" id="2.40.50.140">
    <property type="entry name" value="Nucleic acid-binding proteins"/>
    <property type="match status" value="2"/>
</dbReference>
<accession>A0ABQ5U6Y7</accession>
<name>A0ABQ5U6Y7_9PROT</name>
<comment type="caution">
    <text evidence="2">The sequence shown here is derived from an EMBL/GenBank/DDBJ whole genome shotgun (WGS) entry which is preliminary data.</text>
</comment>
<dbReference type="PRINTS" id="PR00050">
    <property type="entry name" value="COLDSHOCK"/>
</dbReference>
<proteinExistence type="predicted"/>
<dbReference type="EMBL" id="BSNF01000010">
    <property type="protein sequence ID" value="GLQ07909.1"/>
    <property type="molecule type" value="Genomic_DNA"/>
</dbReference>
<feature type="domain" description="CSD" evidence="1">
    <location>
        <begin position="16"/>
        <end position="84"/>
    </location>
</feature>
<keyword evidence="3" id="KW-1185">Reference proteome</keyword>
<gene>
    <name evidence="2" type="primary">cspA_3</name>
    <name evidence="2" type="ORF">GCM10007924_31310</name>
</gene>
<dbReference type="PROSITE" id="PS51857">
    <property type="entry name" value="CSD_2"/>
    <property type="match status" value="2"/>
</dbReference>
<dbReference type="InterPro" id="IPR011129">
    <property type="entry name" value="CSD"/>
</dbReference>
<evidence type="ECO:0000313" key="3">
    <source>
        <dbReference type="Proteomes" id="UP001161409"/>
    </source>
</evidence>